<feature type="region of interest" description="Disordered" evidence="1">
    <location>
        <begin position="1"/>
        <end position="51"/>
    </location>
</feature>
<organism evidence="2 3">
    <name type="scientific">Pseudomonas amygdali pv. mori str. 301020</name>
    <dbReference type="NCBI Taxonomy" id="629261"/>
    <lineage>
        <taxon>Bacteria</taxon>
        <taxon>Pseudomonadati</taxon>
        <taxon>Pseudomonadota</taxon>
        <taxon>Gammaproteobacteria</taxon>
        <taxon>Pseudomonadales</taxon>
        <taxon>Pseudomonadaceae</taxon>
        <taxon>Pseudomonas</taxon>
        <taxon>Pseudomonas amygdali</taxon>
    </lineage>
</organism>
<name>A0A656GK74_PSEA0</name>
<evidence type="ECO:0000313" key="2">
    <source>
        <dbReference type="EMBL" id="EGH25939.1"/>
    </source>
</evidence>
<feature type="non-terminal residue" evidence="2">
    <location>
        <position position="1"/>
    </location>
</feature>
<gene>
    <name evidence="2" type="ORF">PSYMO_32779</name>
</gene>
<dbReference type="EMBL" id="AEAG01001741">
    <property type="protein sequence ID" value="EGH25939.1"/>
    <property type="molecule type" value="Genomic_DNA"/>
</dbReference>
<proteinExistence type="predicted"/>
<evidence type="ECO:0000313" key="3">
    <source>
        <dbReference type="Proteomes" id="UP000003465"/>
    </source>
</evidence>
<feature type="non-terminal residue" evidence="2">
    <location>
        <position position="146"/>
    </location>
</feature>
<evidence type="ECO:0000256" key="1">
    <source>
        <dbReference type="SAM" id="MobiDB-lite"/>
    </source>
</evidence>
<sequence>AMNPLQSIQHNITTPPISGGQPLDAVGPQAQQSHPERISPSQLSQSAHQALERLSANAEHQRLASLVRNALQDGKFQLQSSNDTQVIYKTSVSSPAIAATIGAAHLIDNELTVQARLNDQFEYDIVSAHLRGPSQDISIDVFSPPP</sequence>
<feature type="compositionally biased region" description="Polar residues" evidence="1">
    <location>
        <begin position="29"/>
        <end position="48"/>
    </location>
</feature>
<feature type="compositionally biased region" description="Polar residues" evidence="1">
    <location>
        <begin position="1"/>
        <end position="16"/>
    </location>
</feature>
<protein>
    <submittedName>
        <fullName evidence="2">Type III effector HopD1</fullName>
    </submittedName>
</protein>
<comment type="caution">
    <text evidence="2">The sequence shown here is derived from an EMBL/GenBank/DDBJ whole genome shotgun (WGS) entry which is preliminary data.</text>
</comment>
<dbReference type="Proteomes" id="UP000003465">
    <property type="component" value="Unassembled WGS sequence"/>
</dbReference>
<accession>A0A656GK74</accession>
<reference evidence="2 3" key="1">
    <citation type="journal article" date="2011" name="PLoS Pathog.">
        <title>Dynamic evolution of pathogenicity revealed by sequencing and comparative genomics of 19 Pseudomonas syringae isolates.</title>
        <authorList>
            <person name="Baltrus D.A."/>
            <person name="Nishimura M.T."/>
            <person name="Romanchuk A."/>
            <person name="Chang J.H."/>
            <person name="Mukhtar M.S."/>
            <person name="Cherkis K."/>
            <person name="Roach J."/>
            <person name="Grant S.R."/>
            <person name="Jones C.D."/>
            <person name="Dangl J.L."/>
        </authorList>
    </citation>
    <scope>NUCLEOTIDE SEQUENCE [LARGE SCALE GENOMIC DNA]</scope>
    <source>
        <strain evidence="2 3">301020</strain>
    </source>
</reference>
<dbReference type="AlphaFoldDB" id="A0A656GK74"/>